<comment type="caution">
    <text evidence="1">The sequence shown here is derived from an EMBL/GenBank/DDBJ whole genome shotgun (WGS) entry which is preliminary data.</text>
</comment>
<organism evidence="1 2">
    <name type="scientific">Candolleomyces eurysporus</name>
    <dbReference type="NCBI Taxonomy" id="2828524"/>
    <lineage>
        <taxon>Eukaryota</taxon>
        <taxon>Fungi</taxon>
        <taxon>Dikarya</taxon>
        <taxon>Basidiomycota</taxon>
        <taxon>Agaricomycotina</taxon>
        <taxon>Agaricomycetes</taxon>
        <taxon>Agaricomycetidae</taxon>
        <taxon>Agaricales</taxon>
        <taxon>Agaricineae</taxon>
        <taxon>Psathyrellaceae</taxon>
        <taxon>Candolleomyces</taxon>
    </lineage>
</organism>
<protein>
    <submittedName>
        <fullName evidence="1">Uncharacterized protein</fullName>
    </submittedName>
</protein>
<dbReference type="AlphaFoldDB" id="A0A9W8J780"/>
<sequence>MPSATSAHDLPHEIIDMVVDHTKSDTTTLRALRLVSKSWSLRSRNCLFREIVLSTEDRCITFKSLFEERASLSCVKALAIRVSTLHNWLNDRPSESILPILPLLDSLTHFSIFGGCENLSWMEMSPSVKIAFYEVMERPYVTSITLSCITDFDILPLTQYLHLEELILDTLTLSVDTSVEFSACFPLKSPSSPAHRSYLRRLVVTASPRPLMALLTTCSKRSQETGTLDLSNLTHLKVSTPYQADEVESADWASFFDICAASIESYTVYQRTVQVPFPPEIIPLHQFLNLKKFLLTIDYHASTRDGHNSFPTFVEALDRFSRAGNETSMTNIRVEYEGCGRYFEKEIDTLMDGQWLRRFDEVIQRPAFSKLKEVVFGFGPYCCRVAEGWSETFDRIRSQLSSLDRRGILSTLTKSL</sequence>
<feature type="non-terminal residue" evidence="1">
    <location>
        <position position="416"/>
    </location>
</feature>
<keyword evidence="2" id="KW-1185">Reference proteome</keyword>
<accession>A0A9W8J780</accession>
<name>A0A9W8J780_9AGAR</name>
<evidence type="ECO:0000313" key="2">
    <source>
        <dbReference type="Proteomes" id="UP001140091"/>
    </source>
</evidence>
<dbReference type="Proteomes" id="UP001140091">
    <property type="component" value="Unassembled WGS sequence"/>
</dbReference>
<gene>
    <name evidence="1" type="ORF">H1R20_g9702</name>
</gene>
<proteinExistence type="predicted"/>
<evidence type="ECO:0000313" key="1">
    <source>
        <dbReference type="EMBL" id="KAJ2927388.1"/>
    </source>
</evidence>
<reference evidence="1" key="1">
    <citation type="submission" date="2022-06" db="EMBL/GenBank/DDBJ databases">
        <title>Genome Sequence of Candolleomyces eurysporus.</title>
        <authorList>
            <person name="Buettner E."/>
        </authorList>
    </citation>
    <scope>NUCLEOTIDE SEQUENCE</scope>
    <source>
        <strain evidence="1">VTCC 930004</strain>
    </source>
</reference>
<dbReference type="OrthoDB" id="2788229at2759"/>
<dbReference type="EMBL" id="JANBPK010000998">
    <property type="protein sequence ID" value="KAJ2927388.1"/>
    <property type="molecule type" value="Genomic_DNA"/>
</dbReference>